<sequence length="286" mass="30535">MRRFVFTVAMAVIVSAQLEDGGFNTICGIDFNTWQPYGPDTPTAAVCAFSNAATRELYTHTRAAARVRNTGNRLCGAWLWGSQGHVITSSSCIDSSKNATLTVDFNAESPTCIDDTTVECHGQTRLQHAPRVLHVNPKIGYALLQLDAVDARTVLPLYGYLQATLNVAAGARIYVAGQSSNSFVTQTDFKMLPGMSSCSSASLLAYGTNLDVRSHGSPVLLQATHTVVGVNVCDDNANCQNAAVPMATIVQELKPRGLVPANGIVTKVPVPVVSTYDDPTKTNKNK</sequence>
<evidence type="ECO:0008006" key="4">
    <source>
        <dbReference type="Google" id="ProtNLM"/>
    </source>
</evidence>
<dbReference type="OrthoDB" id="74892at2759"/>
<evidence type="ECO:0000313" key="2">
    <source>
        <dbReference type="EMBL" id="EQC41740.1"/>
    </source>
</evidence>
<keyword evidence="1" id="KW-0732">Signal</keyword>
<gene>
    <name evidence="2" type="ORF">SDRG_01694</name>
</gene>
<dbReference type="GeneID" id="19942421"/>
<proteinExistence type="predicted"/>
<keyword evidence="3" id="KW-1185">Reference proteome</keyword>
<organism evidence="2 3">
    <name type="scientific">Saprolegnia diclina (strain VS20)</name>
    <dbReference type="NCBI Taxonomy" id="1156394"/>
    <lineage>
        <taxon>Eukaryota</taxon>
        <taxon>Sar</taxon>
        <taxon>Stramenopiles</taxon>
        <taxon>Oomycota</taxon>
        <taxon>Saprolegniomycetes</taxon>
        <taxon>Saprolegniales</taxon>
        <taxon>Saprolegniaceae</taxon>
        <taxon>Saprolegnia</taxon>
    </lineage>
</organism>
<dbReference type="Proteomes" id="UP000030762">
    <property type="component" value="Unassembled WGS sequence"/>
</dbReference>
<accession>T0R5Q0</accession>
<evidence type="ECO:0000256" key="1">
    <source>
        <dbReference type="SAM" id="SignalP"/>
    </source>
</evidence>
<dbReference type="EMBL" id="JH767134">
    <property type="protein sequence ID" value="EQC41740.1"/>
    <property type="molecule type" value="Genomic_DNA"/>
</dbReference>
<dbReference type="InParanoid" id="T0R5Q0"/>
<feature type="chain" id="PRO_5004583746" description="Peptidase S1 domain-containing protein" evidence="1">
    <location>
        <begin position="17"/>
        <end position="286"/>
    </location>
</feature>
<dbReference type="VEuPathDB" id="FungiDB:SDRG_01694"/>
<dbReference type="PANTHER" id="PTHR36234">
    <property type="entry name" value="LYSYL ENDOPEPTIDASE"/>
    <property type="match status" value="1"/>
</dbReference>
<evidence type="ECO:0000313" key="3">
    <source>
        <dbReference type="Proteomes" id="UP000030762"/>
    </source>
</evidence>
<protein>
    <recommendedName>
        <fullName evidence="4">Peptidase S1 domain-containing protein</fullName>
    </recommendedName>
</protein>
<dbReference type="RefSeq" id="XP_008605454.1">
    <property type="nucleotide sequence ID" value="XM_008607232.1"/>
</dbReference>
<dbReference type="InterPro" id="IPR009003">
    <property type="entry name" value="Peptidase_S1_PA"/>
</dbReference>
<dbReference type="AlphaFoldDB" id="T0R5Q0"/>
<feature type="signal peptide" evidence="1">
    <location>
        <begin position="1"/>
        <end position="16"/>
    </location>
</feature>
<dbReference type="PANTHER" id="PTHR36234:SF5">
    <property type="entry name" value="LYSYL ENDOPEPTIDASE"/>
    <property type="match status" value="1"/>
</dbReference>
<dbReference type="OMA" id="NANCQNA"/>
<dbReference type="Pfam" id="PF13365">
    <property type="entry name" value="Trypsin_2"/>
    <property type="match status" value="1"/>
</dbReference>
<dbReference type="SUPFAM" id="SSF50494">
    <property type="entry name" value="Trypsin-like serine proteases"/>
    <property type="match status" value="1"/>
</dbReference>
<reference evidence="2 3" key="1">
    <citation type="submission" date="2012-04" db="EMBL/GenBank/DDBJ databases">
        <title>The Genome Sequence of Saprolegnia declina VS20.</title>
        <authorList>
            <consortium name="The Broad Institute Genome Sequencing Platform"/>
            <person name="Russ C."/>
            <person name="Nusbaum C."/>
            <person name="Tyler B."/>
            <person name="van West P."/>
            <person name="Dieguez-Uribeondo J."/>
            <person name="de Bruijn I."/>
            <person name="Tripathy S."/>
            <person name="Jiang R."/>
            <person name="Young S.K."/>
            <person name="Zeng Q."/>
            <person name="Gargeya S."/>
            <person name="Fitzgerald M."/>
            <person name="Haas B."/>
            <person name="Abouelleil A."/>
            <person name="Alvarado L."/>
            <person name="Arachchi H.M."/>
            <person name="Berlin A."/>
            <person name="Chapman S.B."/>
            <person name="Goldberg J."/>
            <person name="Griggs A."/>
            <person name="Gujja S."/>
            <person name="Hansen M."/>
            <person name="Howarth C."/>
            <person name="Imamovic A."/>
            <person name="Larimer J."/>
            <person name="McCowen C."/>
            <person name="Montmayeur A."/>
            <person name="Murphy C."/>
            <person name="Neiman D."/>
            <person name="Pearson M."/>
            <person name="Priest M."/>
            <person name="Roberts A."/>
            <person name="Saif S."/>
            <person name="Shea T."/>
            <person name="Sisk P."/>
            <person name="Sykes S."/>
            <person name="Wortman J."/>
            <person name="Nusbaum C."/>
            <person name="Birren B."/>
        </authorList>
    </citation>
    <scope>NUCLEOTIDE SEQUENCE [LARGE SCALE GENOMIC DNA]</scope>
    <source>
        <strain evidence="2 3">VS20</strain>
    </source>
</reference>
<name>T0R5Q0_SAPDV</name>